<dbReference type="Gene3D" id="3.30.559.10">
    <property type="entry name" value="Chloramphenicol acetyltransferase-like domain"/>
    <property type="match status" value="2"/>
</dbReference>
<evidence type="ECO:0000256" key="4">
    <source>
        <dbReference type="ARBA" id="ARBA00023315"/>
    </source>
</evidence>
<dbReference type="OrthoDB" id="21502at2759"/>
<keyword evidence="3" id="KW-0808">Transferase</keyword>
<keyword evidence="6" id="KW-1185">Reference proteome</keyword>
<proteinExistence type="inferred from homology"/>
<evidence type="ECO:0000256" key="2">
    <source>
        <dbReference type="ARBA" id="ARBA00009861"/>
    </source>
</evidence>
<dbReference type="EMBL" id="JH687552">
    <property type="protein sequence ID" value="EIN04951.1"/>
    <property type="molecule type" value="Genomic_DNA"/>
</dbReference>
<comment type="similarity">
    <text evidence="2">Belongs to the plant acyltransferase family.</text>
</comment>
<evidence type="ECO:0008006" key="7">
    <source>
        <dbReference type="Google" id="ProtNLM"/>
    </source>
</evidence>
<organism evidence="5 6">
    <name type="scientific">Punctularia strigosozonata (strain HHB-11173)</name>
    <name type="common">White-rot fungus</name>
    <dbReference type="NCBI Taxonomy" id="741275"/>
    <lineage>
        <taxon>Eukaryota</taxon>
        <taxon>Fungi</taxon>
        <taxon>Dikarya</taxon>
        <taxon>Basidiomycota</taxon>
        <taxon>Agaricomycotina</taxon>
        <taxon>Agaricomycetes</taxon>
        <taxon>Corticiales</taxon>
        <taxon>Punctulariaceae</taxon>
        <taxon>Punctularia</taxon>
    </lineage>
</organism>
<dbReference type="PANTHER" id="PTHR31896">
    <property type="entry name" value="FAMILY REGULATORY PROTEIN, PUTATIVE (AFU_ORTHOLOGUE AFUA_3G14730)-RELATED"/>
    <property type="match status" value="1"/>
</dbReference>
<dbReference type="InterPro" id="IPR023213">
    <property type="entry name" value="CAT-like_dom_sf"/>
</dbReference>
<dbReference type="KEGG" id="psq:PUNSTDRAFT_138138"/>
<evidence type="ECO:0000256" key="3">
    <source>
        <dbReference type="ARBA" id="ARBA00022679"/>
    </source>
</evidence>
<dbReference type="AlphaFoldDB" id="R7S5S0"/>
<name>R7S5S0_PUNST</name>
<accession>R7S5S0</accession>
<dbReference type="Pfam" id="PF02458">
    <property type="entry name" value="Transferase"/>
    <property type="match status" value="1"/>
</dbReference>
<sequence>MPTTTVHVIPIGRLDAANPTNNIISNNGWLVDTPLNVANLEKAWCRLNHVWPILSSRLKKNARTGDLEFHVPEQSAIVAGSGFTTCTVLGPVSTHFQYPKPTETISCVSLDIPHHFYSHPSRCSADALLNKDAPVAALHVTCFDDATIVGLSVSHALVDGSGTQAIILALLSLIKGEEVEPLSTHDAFETYQTAKNVSPPDGFRIFSLWQLILLVLATLSDWIRSPRGGFRVLYFPAKEVERIKLQAMADISAKEGLENGEWISTSDAIVAFLLKCMYASEKRHKPLGVAYLANVRKHFASIIPPTYLRNANVGISIAIPDASAVATTSLGSLALIVRRSLLAQTQPAALDHYVQWRIANPKQMPMFMQPGGLWAAFTNWREMGFMSIDWTPAALDAGATKKATCLYLHSFGYAPLNLRNAFVIGPDDPSGGLWALGSLSNALWKDQNGFGQYWR</sequence>
<evidence type="ECO:0000256" key="1">
    <source>
        <dbReference type="ARBA" id="ARBA00005179"/>
    </source>
</evidence>
<dbReference type="PANTHER" id="PTHR31896:SF69">
    <property type="entry name" value="FAMILY REGULATORY PROTEIN, PUTATIVE (AFU_ORTHOLOGUE AFUA_3G14730)-RELATED"/>
    <property type="match status" value="1"/>
</dbReference>
<gene>
    <name evidence="5" type="ORF">PUNSTDRAFT_138138</name>
</gene>
<dbReference type="GO" id="GO:0016746">
    <property type="term" value="F:acyltransferase activity"/>
    <property type="evidence" value="ECO:0007669"/>
    <property type="project" value="UniProtKB-KW"/>
</dbReference>
<dbReference type="GeneID" id="18879998"/>
<dbReference type="HOGENOM" id="CLU_600110_0_0_1"/>
<dbReference type="Proteomes" id="UP000054196">
    <property type="component" value="Unassembled WGS sequence"/>
</dbReference>
<reference evidence="6" key="1">
    <citation type="journal article" date="2012" name="Science">
        <title>The Paleozoic origin of enzymatic lignin decomposition reconstructed from 31 fungal genomes.</title>
        <authorList>
            <person name="Floudas D."/>
            <person name="Binder M."/>
            <person name="Riley R."/>
            <person name="Barry K."/>
            <person name="Blanchette R.A."/>
            <person name="Henrissat B."/>
            <person name="Martinez A.T."/>
            <person name="Otillar R."/>
            <person name="Spatafora J.W."/>
            <person name="Yadav J.S."/>
            <person name="Aerts A."/>
            <person name="Benoit I."/>
            <person name="Boyd A."/>
            <person name="Carlson A."/>
            <person name="Copeland A."/>
            <person name="Coutinho P.M."/>
            <person name="de Vries R.P."/>
            <person name="Ferreira P."/>
            <person name="Findley K."/>
            <person name="Foster B."/>
            <person name="Gaskell J."/>
            <person name="Glotzer D."/>
            <person name="Gorecki P."/>
            <person name="Heitman J."/>
            <person name="Hesse C."/>
            <person name="Hori C."/>
            <person name="Igarashi K."/>
            <person name="Jurgens J.A."/>
            <person name="Kallen N."/>
            <person name="Kersten P."/>
            <person name="Kohler A."/>
            <person name="Kuees U."/>
            <person name="Kumar T.K.A."/>
            <person name="Kuo A."/>
            <person name="LaButti K."/>
            <person name="Larrondo L.F."/>
            <person name="Lindquist E."/>
            <person name="Ling A."/>
            <person name="Lombard V."/>
            <person name="Lucas S."/>
            <person name="Lundell T."/>
            <person name="Martin R."/>
            <person name="McLaughlin D.J."/>
            <person name="Morgenstern I."/>
            <person name="Morin E."/>
            <person name="Murat C."/>
            <person name="Nagy L.G."/>
            <person name="Nolan M."/>
            <person name="Ohm R.A."/>
            <person name="Patyshakuliyeva A."/>
            <person name="Rokas A."/>
            <person name="Ruiz-Duenas F.J."/>
            <person name="Sabat G."/>
            <person name="Salamov A."/>
            <person name="Samejima M."/>
            <person name="Schmutz J."/>
            <person name="Slot J.C."/>
            <person name="St John F."/>
            <person name="Stenlid J."/>
            <person name="Sun H."/>
            <person name="Sun S."/>
            <person name="Syed K."/>
            <person name="Tsang A."/>
            <person name="Wiebenga A."/>
            <person name="Young D."/>
            <person name="Pisabarro A."/>
            <person name="Eastwood D.C."/>
            <person name="Martin F."/>
            <person name="Cullen D."/>
            <person name="Grigoriev I.V."/>
            <person name="Hibbett D.S."/>
        </authorList>
    </citation>
    <scope>NUCLEOTIDE SEQUENCE [LARGE SCALE GENOMIC DNA]</scope>
    <source>
        <strain evidence="6">HHB-11173 SS5</strain>
    </source>
</reference>
<protein>
    <recommendedName>
        <fullName evidence="7">Transferase-domain-containing protein</fullName>
    </recommendedName>
</protein>
<dbReference type="InterPro" id="IPR051283">
    <property type="entry name" value="Sec_Metabolite_Acyltrans"/>
</dbReference>
<comment type="pathway">
    <text evidence="1">Secondary metabolite biosynthesis.</text>
</comment>
<evidence type="ECO:0000313" key="5">
    <source>
        <dbReference type="EMBL" id="EIN04951.1"/>
    </source>
</evidence>
<dbReference type="eggNOG" id="ENOG502RJXU">
    <property type="taxonomic scope" value="Eukaryota"/>
</dbReference>
<evidence type="ECO:0000313" key="6">
    <source>
        <dbReference type="Proteomes" id="UP000054196"/>
    </source>
</evidence>
<keyword evidence="4" id="KW-0012">Acyltransferase</keyword>
<dbReference type="RefSeq" id="XP_007387874.1">
    <property type="nucleotide sequence ID" value="XM_007387812.1"/>
</dbReference>